<feature type="signal peptide" evidence="1">
    <location>
        <begin position="1"/>
        <end position="22"/>
    </location>
</feature>
<keyword evidence="3" id="KW-1185">Reference proteome</keyword>
<gene>
    <name evidence="2" type="ORF">JY651_10785</name>
</gene>
<evidence type="ECO:0000256" key="1">
    <source>
        <dbReference type="SAM" id="SignalP"/>
    </source>
</evidence>
<proteinExistence type="predicted"/>
<evidence type="ECO:0000313" key="3">
    <source>
        <dbReference type="Proteomes" id="UP000662747"/>
    </source>
</evidence>
<organism evidence="2 3">
    <name type="scientific">Pyxidicoccus parkwayensis</name>
    <dbReference type="NCBI Taxonomy" id="2813578"/>
    <lineage>
        <taxon>Bacteria</taxon>
        <taxon>Pseudomonadati</taxon>
        <taxon>Myxococcota</taxon>
        <taxon>Myxococcia</taxon>
        <taxon>Myxococcales</taxon>
        <taxon>Cystobacterineae</taxon>
        <taxon>Myxococcaceae</taxon>
        <taxon>Pyxidicoccus</taxon>
    </lineage>
</organism>
<evidence type="ECO:0000313" key="2">
    <source>
        <dbReference type="EMBL" id="QSQ25374.1"/>
    </source>
</evidence>
<accession>A0ABX7P4H1</accession>
<dbReference type="EMBL" id="CP071090">
    <property type="protein sequence ID" value="QSQ25374.1"/>
    <property type="molecule type" value="Genomic_DNA"/>
</dbReference>
<dbReference type="RefSeq" id="WP_206726929.1">
    <property type="nucleotide sequence ID" value="NZ_CP071090.1"/>
</dbReference>
<name>A0ABX7P4H1_9BACT</name>
<dbReference type="Proteomes" id="UP000662747">
    <property type="component" value="Chromosome"/>
</dbReference>
<sequence length="354" mass="37437">MKPTHVGLLVLLGMVSAGTASADESTSISDDKGCPSDRARQLGGHTFLFPVLQQSAFVTTNVGLREGLARYTVPDLPVGRLGPQDVLITGVQQTLDLSLAFTDWLGIAGFARGTVVTGTNGRSLLVNGAQVELVGQAGAVVRVWRNDSSGTQVSVRGNFGYQQGKEVTVSPLVSAILDIPGSSLEDIVLGRLGDLILVPTKETSVQGGAYLAQALSRTFSLQASANGEYAWRERQPFDTGLGDRLTQKTHEARVNLTLALEADFGPHGIPIGLLGEYLFTTGQESLTALPDRTLGAHTVALGVYYTGRRSLQVGIGAVTTLSAEPRVGTAEDGTPLESGKPTLSYGQFILRYIW</sequence>
<feature type="chain" id="PRO_5046798344" evidence="1">
    <location>
        <begin position="23"/>
        <end position="354"/>
    </location>
</feature>
<keyword evidence="1" id="KW-0732">Signal</keyword>
<reference evidence="2 3" key="1">
    <citation type="submission" date="2021-02" db="EMBL/GenBank/DDBJ databases">
        <title>De Novo genome assembly of isolated myxobacteria.</title>
        <authorList>
            <person name="Stevens D.C."/>
        </authorList>
    </citation>
    <scope>NUCLEOTIDE SEQUENCE [LARGE SCALE GENOMIC DNA]</scope>
    <source>
        <strain evidence="3">SCPEA02</strain>
    </source>
</reference>
<protein>
    <submittedName>
        <fullName evidence="2">Uncharacterized protein</fullName>
    </submittedName>
</protein>